<keyword evidence="5 9" id="KW-0798">TonB box</keyword>
<dbReference type="SUPFAM" id="SSF56935">
    <property type="entry name" value="Porins"/>
    <property type="match status" value="1"/>
</dbReference>
<dbReference type="Pfam" id="PF07715">
    <property type="entry name" value="Plug"/>
    <property type="match status" value="1"/>
</dbReference>
<keyword evidence="3 8" id="KW-1134">Transmembrane beta strand</keyword>
<evidence type="ECO:0000256" key="10">
    <source>
        <dbReference type="SAM" id="SignalP"/>
    </source>
</evidence>
<evidence type="ECO:0000256" key="9">
    <source>
        <dbReference type="RuleBase" id="RU003357"/>
    </source>
</evidence>
<feature type="domain" description="TonB-dependent receptor-like beta-barrel" evidence="11">
    <location>
        <begin position="227"/>
        <end position="674"/>
    </location>
</feature>
<dbReference type="EMBL" id="JAVRIC010000017">
    <property type="protein sequence ID" value="MDT0498101.1"/>
    <property type="molecule type" value="Genomic_DNA"/>
</dbReference>
<protein>
    <submittedName>
        <fullName evidence="13">TonB-dependent receptor</fullName>
    </submittedName>
</protein>
<dbReference type="RefSeq" id="WP_311365493.1">
    <property type="nucleotide sequence ID" value="NZ_JAVRIC010000017.1"/>
</dbReference>
<evidence type="ECO:0000256" key="7">
    <source>
        <dbReference type="ARBA" id="ARBA00023237"/>
    </source>
</evidence>
<evidence type="ECO:0000256" key="8">
    <source>
        <dbReference type="PROSITE-ProRule" id="PRU01360"/>
    </source>
</evidence>
<reference evidence="13 14" key="1">
    <citation type="submission" date="2023-09" db="EMBL/GenBank/DDBJ databases">
        <authorList>
            <person name="Rey-Velasco X."/>
        </authorList>
    </citation>
    <scope>NUCLEOTIDE SEQUENCE [LARGE SCALE GENOMIC DNA]</scope>
    <source>
        <strain evidence="13 14">W345</strain>
    </source>
</reference>
<evidence type="ECO:0000256" key="6">
    <source>
        <dbReference type="ARBA" id="ARBA00023136"/>
    </source>
</evidence>
<comment type="caution">
    <text evidence="13">The sequence shown here is derived from an EMBL/GenBank/DDBJ whole genome shotgun (WGS) entry which is preliminary data.</text>
</comment>
<keyword evidence="7 8" id="KW-0998">Cell outer membrane</keyword>
<evidence type="ECO:0000259" key="11">
    <source>
        <dbReference type="Pfam" id="PF00593"/>
    </source>
</evidence>
<proteinExistence type="inferred from homology"/>
<dbReference type="Pfam" id="PF00593">
    <property type="entry name" value="TonB_dep_Rec_b-barrel"/>
    <property type="match status" value="1"/>
</dbReference>
<evidence type="ECO:0000256" key="2">
    <source>
        <dbReference type="ARBA" id="ARBA00022448"/>
    </source>
</evidence>
<evidence type="ECO:0000313" key="14">
    <source>
        <dbReference type="Proteomes" id="UP001254608"/>
    </source>
</evidence>
<comment type="subcellular location">
    <subcellularLocation>
        <location evidence="1 8">Cell outer membrane</location>
        <topology evidence="1 8">Multi-pass membrane protein</topology>
    </subcellularLocation>
</comment>
<dbReference type="InterPro" id="IPR037066">
    <property type="entry name" value="Plug_dom_sf"/>
</dbReference>
<evidence type="ECO:0000256" key="3">
    <source>
        <dbReference type="ARBA" id="ARBA00022452"/>
    </source>
</evidence>
<keyword evidence="4 8" id="KW-0812">Transmembrane</keyword>
<dbReference type="Gene3D" id="2.40.170.20">
    <property type="entry name" value="TonB-dependent receptor, beta-barrel domain"/>
    <property type="match status" value="1"/>
</dbReference>
<evidence type="ECO:0000256" key="5">
    <source>
        <dbReference type="ARBA" id="ARBA00023077"/>
    </source>
</evidence>
<accession>A0ABU2WJQ5</accession>
<dbReference type="Proteomes" id="UP001254608">
    <property type="component" value="Unassembled WGS sequence"/>
</dbReference>
<feature type="chain" id="PRO_5047101054" evidence="10">
    <location>
        <begin position="32"/>
        <end position="715"/>
    </location>
</feature>
<dbReference type="InterPro" id="IPR039426">
    <property type="entry name" value="TonB-dep_rcpt-like"/>
</dbReference>
<dbReference type="InterPro" id="IPR012910">
    <property type="entry name" value="Plug_dom"/>
</dbReference>
<dbReference type="InterPro" id="IPR000531">
    <property type="entry name" value="Beta-barrel_TonB"/>
</dbReference>
<gene>
    <name evidence="13" type="ORF">RM530_12105</name>
</gene>
<feature type="domain" description="TonB-dependent receptor plug" evidence="12">
    <location>
        <begin position="56"/>
        <end position="154"/>
    </location>
</feature>
<keyword evidence="13" id="KW-0675">Receptor</keyword>
<feature type="signal peptide" evidence="10">
    <location>
        <begin position="1"/>
        <end position="31"/>
    </location>
</feature>
<evidence type="ECO:0000256" key="4">
    <source>
        <dbReference type="ARBA" id="ARBA00022692"/>
    </source>
</evidence>
<evidence type="ECO:0000256" key="1">
    <source>
        <dbReference type="ARBA" id="ARBA00004571"/>
    </source>
</evidence>
<comment type="similarity">
    <text evidence="8 9">Belongs to the TonB-dependent receptor family.</text>
</comment>
<dbReference type="PANTHER" id="PTHR30069">
    <property type="entry name" value="TONB-DEPENDENT OUTER MEMBRANE RECEPTOR"/>
    <property type="match status" value="1"/>
</dbReference>
<organism evidence="13 14">
    <name type="scientific">Banduia mediterranea</name>
    <dbReference type="NCBI Taxonomy" id="3075609"/>
    <lineage>
        <taxon>Bacteria</taxon>
        <taxon>Pseudomonadati</taxon>
        <taxon>Pseudomonadota</taxon>
        <taxon>Gammaproteobacteria</taxon>
        <taxon>Nevskiales</taxon>
        <taxon>Algiphilaceae</taxon>
        <taxon>Banduia</taxon>
    </lineage>
</organism>
<sequence length="715" mass="77755">MTIRKNPYAPASRLCLVAVAAACLYHAPAFAGEPFELPMTLIEGSEAESALNQGRLTREDLDRAAASSSDVAELLRSIPGVSANGAGGFSSLPSIHGLNDDRVRVVIDGVAIDNACPNHMNPPLSYTDPQTIATINVIAGITPVSLGGDSIGGTIAVESAEPRFADIGERLFAGQAGAFYRSNGDVGGGQLGAMLASDRYHLAYSASGVRSHNYEGGDGDGEVRSTEYEKLDQTLKLAMRTARGLVELDGSLQHSPYEGFPNQYMDMSFNRSAQGALRYRGSYDWGTLDTRAYYRDTEHEMNFLADKGGTANGGMPMVTRVRSAGYRVSGDIELSPRDSLRVGNELQRQTLNDYWPAVEGSMMMGPDTYVNVNDAYRTRLGSFAEWQARWSASWTTLLGVRNDIVWMNTGDVQPYSTTSMMSAADAAAAEAFNAVDHDRQDSHLDLSALARYQASEQLTLELGYARKTRSPNLYERYAWGRGSMSSRMIGWYGDGNGYVGNLELEPETADTFSASARLQGGAIHPWQVELTPYYTRVHDYIDAMPLAELSNGFSQLQLVNQSAELYGVDLSAARHLFASQTWGGASAELAASWVRGKNREDGGSLYHQMPPNAVLTLQHQLGAWENRLRVEAVAAKTRVDDTRVEPETGGYTLIGLATAYRWQSWRLELGVDNLLDKAYTLPLGGQSLGDFDATGVLRPVPGRGRSINIGVTMNF</sequence>
<dbReference type="PANTHER" id="PTHR30069:SF49">
    <property type="entry name" value="OUTER MEMBRANE PROTEIN C"/>
    <property type="match status" value="1"/>
</dbReference>
<dbReference type="InterPro" id="IPR036942">
    <property type="entry name" value="Beta-barrel_TonB_sf"/>
</dbReference>
<name>A0ABU2WJQ5_9GAMM</name>
<evidence type="ECO:0000259" key="12">
    <source>
        <dbReference type="Pfam" id="PF07715"/>
    </source>
</evidence>
<keyword evidence="2 8" id="KW-0813">Transport</keyword>
<keyword evidence="6 8" id="KW-0472">Membrane</keyword>
<dbReference type="PROSITE" id="PS52016">
    <property type="entry name" value="TONB_DEPENDENT_REC_3"/>
    <property type="match status" value="1"/>
</dbReference>
<evidence type="ECO:0000313" key="13">
    <source>
        <dbReference type="EMBL" id="MDT0498101.1"/>
    </source>
</evidence>
<keyword evidence="14" id="KW-1185">Reference proteome</keyword>
<dbReference type="Gene3D" id="2.170.130.10">
    <property type="entry name" value="TonB-dependent receptor, plug domain"/>
    <property type="match status" value="1"/>
</dbReference>
<keyword evidence="10" id="KW-0732">Signal</keyword>